<organism evidence="2">
    <name type="scientific">uncultured Sporomusa sp</name>
    <dbReference type="NCBI Taxonomy" id="307249"/>
    <lineage>
        <taxon>Bacteria</taxon>
        <taxon>Bacillati</taxon>
        <taxon>Bacillota</taxon>
        <taxon>Negativicutes</taxon>
        <taxon>Selenomonadales</taxon>
        <taxon>Sporomusaceae</taxon>
        <taxon>Sporomusa</taxon>
        <taxon>environmental samples</taxon>
    </lineage>
</organism>
<evidence type="ECO:0008006" key="3">
    <source>
        <dbReference type="Google" id="ProtNLM"/>
    </source>
</evidence>
<dbReference type="InterPro" id="IPR028994">
    <property type="entry name" value="Integrin_alpha_N"/>
</dbReference>
<gene>
    <name evidence="2" type="ORF">KL86SPO_30475</name>
</gene>
<name>A0A212LS20_9FIRM</name>
<accession>A0A212LS20</accession>
<feature type="signal peptide" evidence="1">
    <location>
        <begin position="1"/>
        <end position="22"/>
    </location>
</feature>
<evidence type="ECO:0000313" key="2">
    <source>
        <dbReference type="EMBL" id="SCM80297.1"/>
    </source>
</evidence>
<evidence type="ECO:0000256" key="1">
    <source>
        <dbReference type="SAM" id="SignalP"/>
    </source>
</evidence>
<dbReference type="EMBL" id="FMJE01000003">
    <property type="protein sequence ID" value="SCM80297.1"/>
    <property type="molecule type" value="Genomic_DNA"/>
</dbReference>
<dbReference type="SUPFAM" id="SSF69318">
    <property type="entry name" value="Integrin alpha N-terminal domain"/>
    <property type="match status" value="1"/>
</dbReference>
<keyword evidence="1" id="KW-0732">Signal</keyword>
<protein>
    <recommendedName>
        <fullName evidence="3">FG-GAP repeat protein</fullName>
    </recommendedName>
</protein>
<sequence>MKKIKVLIAAIMLSLFTAPMMAVNASAILATEINLPADYYIFDTLEADVTGDGIADVIYLAGYKIQSDFSAAKDLSITVKSGADKSFIRFPLAEVGGYQPYLFAGDFTGDKIADVYVATASGGSGGWSYHNIISFSGGEPKELFGSKENFATNITGKFVDGWKVALANNTDGTTVIVGVAERREDYLRLGIYDEAGRVQKETQTMTAPFVKLEPIDIDHDGVYELKGSQSLSGAYRADRLAEVETVFKYTGTNWQSQSKLVMISSLH</sequence>
<reference evidence="2" key="1">
    <citation type="submission" date="2016-08" db="EMBL/GenBank/DDBJ databases">
        <authorList>
            <person name="Seilhamer J.J."/>
        </authorList>
    </citation>
    <scope>NUCLEOTIDE SEQUENCE</scope>
    <source>
        <strain evidence="2">86</strain>
    </source>
</reference>
<dbReference type="RefSeq" id="WP_288183770.1">
    <property type="nucleotide sequence ID" value="NZ_LT608335.1"/>
</dbReference>
<feature type="chain" id="PRO_5039143938" description="FG-GAP repeat protein" evidence="1">
    <location>
        <begin position="23"/>
        <end position="267"/>
    </location>
</feature>
<dbReference type="AlphaFoldDB" id="A0A212LS20"/>
<proteinExistence type="predicted"/>